<protein>
    <submittedName>
        <fullName evidence="2">Uncharacterized protein</fullName>
    </submittedName>
</protein>
<reference evidence="2" key="1">
    <citation type="journal article" date="2019" name="Environ. Microbiol.">
        <title>Fungal ecological strategies reflected in gene transcription - a case study of two litter decomposers.</title>
        <authorList>
            <person name="Barbi F."/>
            <person name="Kohler A."/>
            <person name="Barry K."/>
            <person name="Baskaran P."/>
            <person name="Daum C."/>
            <person name="Fauchery L."/>
            <person name="Ihrmark K."/>
            <person name="Kuo A."/>
            <person name="LaButti K."/>
            <person name="Lipzen A."/>
            <person name="Morin E."/>
            <person name="Grigoriev I.V."/>
            <person name="Henrissat B."/>
            <person name="Lindahl B."/>
            <person name="Martin F."/>
        </authorList>
    </citation>
    <scope>NUCLEOTIDE SEQUENCE</scope>
    <source>
        <strain evidence="2">JB14</strain>
    </source>
</reference>
<dbReference type="Proteomes" id="UP000799118">
    <property type="component" value="Unassembled WGS sequence"/>
</dbReference>
<evidence type="ECO:0000313" key="3">
    <source>
        <dbReference type="Proteomes" id="UP000799118"/>
    </source>
</evidence>
<name>A0A6A4GII7_9AGAR</name>
<evidence type="ECO:0000313" key="2">
    <source>
        <dbReference type="EMBL" id="KAE9385173.1"/>
    </source>
</evidence>
<gene>
    <name evidence="2" type="ORF">BT96DRAFT_1007294</name>
</gene>
<sequence length="171" mass="20079">MAGYLDYWCSLDITGSAERDSLTVALETEFEDVDRMVDCLIDERQKRRREIALELVPIEAGIYTSLCNEASNRGLIFTPQLQEKLHDTAHAKAIVIREEREQEGARARMRARQREREAERLQRRLNGEKIRDSPRERPEQTYKADERRHLQLRAQAELFLLKQDLRALGEE</sequence>
<evidence type="ECO:0000256" key="1">
    <source>
        <dbReference type="SAM" id="MobiDB-lite"/>
    </source>
</evidence>
<feature type="region of interest" description="Disordered" evidence="1">
    <location>
        <begin position="111"/>
        <end position="147"/>
    </location>
</feature>
<organism evidence="2 3">
    <name type="scientific">Gymnopus androsaceus JB14</name>
    <dbReference type="NCBI Taxonomy" id="1447944"/>
    <lineage>
        <taxon>Eukaryota</taxon>
        <taxon>Fungi</taxon>
        <taxon>Dikarya</taxon>
        <taxon>Basidiomycota</taxon>
        <taxon>Agaricomycotina</taxon>
        <taxon>Agaricomycetes</taxon>
        <taxon>Agaricomycetidae</taxon>
        <taxon>Agaricales</taxon>
        <taxon>Marasmiineae</taxon>
        <taxon>Omphalotaceae</taxon>
        <taxon>Gymnopus</taxon>
    </lineage>
</organism>
<dbReference type="EMBL" id="ML770019">
    <property type="protein sequence ID" value="KAE9385173.1"/>
    <property type="molecule type" value="Genomic_DNA"/>
</dbReference>
<accession>A0A6A4GII7</accession>
<keyword evidence="3" id="KW-1185">Reference proteome</keyword>
<dbReference type="AlphaFoldDB" id="A0A6A4GII7"/>
<proteinExistence type="predicted"/>